<evidence type="ECO:0000256" key="9">
    <source>
        <dbReference type="ARBA" id="ARBA00023237"/>
    </source>
</evidence>
<gene>
    <name evidence="14" type="ORF">GCM10011352_33520</name>
</gene>
<dbReference type="Gene3D" id="2.40.170.20">
    <property type="entry name" value="TonB-dependent receptor, beta-barrel domain"/>
    <property type="match status" value="1"/>
</dbReference>
<keyword evidence="15" id="KW-1185">Reference proteome</keyword>
<evidence type="ECO:0000256" key="10">
    <source>
        <dbReference type="PROSITE-ProRule" id="PRU01360"/>
    </source>
</evidence>
<dbReference type="InterPro" id="IPR010105">
    <property type="entry name" value="TonB_sidphr_rcpt"/>
</dbReference>
<organism evidence="14 15">
    <name type="scientific">Marinobacterium zhoushanense</name>
    <dbReference type="NCBI Taxonomy" id="1679163"/>
    <lineage>
        <taxon>Bacteria</taxon>
        <taxon>Pseudomonadati</taxon>
        <taxon>Pseudomonadota</taxon>
        <taxon>Gammaproteobacteria</taxon>
        <taxon>Oceanospirillales</taxon>
        <taxon>Oceanospirillaceae</taxon>
        <taxon>Marinobacterium</taxon>
    </lineage>
</organism>
<evidence type="ECO:0000256" key="11">
    <source>
        <dbReference type="RuleBase" id="RU003357"/>
    </source>
</evidence>
<dbReference type="Pfam" id="PF00593">
    <property type="entry name" value="TonB_dep_Rec_b-barrel"/>
    <property type="match status" value="1"/>
</dbReference>
<evidence type="ECO:0000256" key="6">
    <source>
        <dbReference type="ARBA" id="ARBA00023077"/>
    </source>
</evidence>
<keyword evidence="6 11" id="KW-0798">TonB box</keyword>
<dbReference type="EMBL" id="BMIJ01000007">
    <property type="protein sequence ID" value="GGC04623.1"/>
    <property type="molecule type" value="Genomic_DNA"/>
</dbReference>
<dbReference type="InterPro" id="IPR037066">
    <property type="entry name" value="Plug_dom_sf"/>
</dbReference>
<keyword evidence="8" id="KW-0675">Receptor</keyword>
<dbReference type="RefSeq" id="WP_188750431.1">
    <property type="nucleotide sequence ID" value="NZ_BMIJ01000007.1"/>
</dbReference>
<dbReference type="CDD" id="cd01347">
    <property type="entry name" value="ligand_gated_channel"/>
    <property type="match status" value="1"/>
</dbReference>
<evidence type="ECO:0000256" key="1">
    <source>
        <dbReference type="ARBA" id="ARBA00004571"/>
    </source>
</evidence>
<dbReference type="InterPro" id="IPR036942">
    <property type="entry name" value="Beta-barrel_TonB_sf"/>
</dbReference>
<evidence type="ECO:0000313" key="15">
    <source>
        <dbReference type="Proteomes" id="UP000629025"/>
    </source>
</evidence>
<keyword evidence="7 10" id="KW-0472">Membrane</keyword>
<dbReference type="PROSITE" id="PS52016">
    <property type="entry name" value="TONB_DEPENDENT_REC_3"/>
    <property type="match status" value="1"/>
</dbReference>
<evidence type="ECO:0000313" key="14">
    <source>
        <dbReference type="EMBL" id="GGC04623.1"/>
    </source>
</evidence>
<evidence type="ECO:0000256" key="7">
    <source>
        <dbReference type="ARBA" id="ARBA00023136"/>
    </source>
</evidence>
<dbReference type="Pfam" id="PF07715">
    <property type="entry name" value="Plug"/>
    <property type="match status" value="1"/>
</dbReference>
<comment type="subcellular location">
    <subcellularLocation>
        <location evidence="1 10">Cell outer membrane</location>
        <topology evidence="1 10">Multi-pass membrane protein</topology>
    </subcellularLocation>
</comment>
<dbReference type="Proteomes" id="UP000629025">
    <property type="component" value="Unassembled WGS sequence"/>
</dbReference>
<dbReference type="Gene3D" id="2.170.130.10">
    <property type="entry name" value="TonB-dependent receptor, plug domain"/>
    <property type="match status" value="1"/>
</dbReference>
<dbReference type="PANTHER" id="PTHR30442">
    <property type="entry name" value="IRON III DICITRATE TRANSPORT PROTEIN FECA"/>
    <property type="match status" value="1"/>
</dbReference>
<evidence type="ECO:0000259" key="12">
    <source>
        <dbReference type="Pfam" id="PF00593"/>
    </source>
</evidence>
<dbReference type="PANTHER" id="PTHR30442:SF0">
    <property type="entry name" value="FE(3+) DICITRATE TRANSPORT PROTEIN FECA"/>
    <property type="match status" value="1"/>
</dbReference>
<evidence type="ECO:0000259" key="13">
    <source>
        <dbReference type="Pfam" id="PF07715"/>
    </source>
</evidence>
<keyword evidence="5 10" id="KW-0812">Transmembrane</keyword>
<dbReference type="InterPro" id="IPR039426">
    <property type="entry name" value="TonB-dep_rcpt-like"/>
</dbReference>
<dbReference type="SUPFAM" id="SSF56935">
    <property type="entry name" value="Porins"/>
    <property type="match status" value="1"/>
</dbReference>
<evidence type="ECO:0000256" key="4">
    <source>
        <dbReference type="ARBA" id="ARBA00022452"/>
    </source>
</evidence>
<sequence>MAILGVMAPQAWAETEAQQSQSATLAPLAVVGDWLGEADENTVREFPGARYRLSKEDVDEAGASSTAEALRKIPGVQVLGQSESYGGNHALSVGVRGLKARFSEKSTILMDGMPLSFAPYGQPQLSIAPVALGNLEAIDVVKGGSSVRYGPQNVGGIINFVTPAIPQETKGRISLRGEGATGDGEGDIRGQVNAFYGGHVSEDTGLALLYSGSHGSSFRENSDEDIDDLMLKAETWLNDDEKLDGHLRYFNAETELPGGLNKAEFDADPYQSRYDYNHFDGDRTEARLRYTNFLSDTQEFQIQGFYANTYRLYGLQFNPDARQRYDEWGREYDVYGIEPRYTQLFEGDNVSHEFSVGYRYIKEEADLNRYRWNNFAVGSSPKTVTGVLRTLDKAGTEAHALYLDDRIGFGDWTLTPGVRVEDVEVFRHSLVRSNVANDFRNEENYTEVLPSLSAGYELSPSTLLFANYNTSFGTLQHLQLSDSTDNNLEPEIAHTVELGGRYNSGRLGAELTLFHIDFENKLQWSDALGHHVNRGETEHYGVEMALAYDLTTNLNLHGNLAYTHAEFKEGDLKGNELPYYSNWTANLGAQYRRGDWTYNLEGYAQSSQYTDNENTDSLTVVDDTYFRGHMPGYMIWNARADYRIPGMGDDTHVAFGVKNLLDQEYYSLTGPDQPYGAGIDIGAPRTAYLELSMGF</sequence>
<dbReference type="InterPro" id="IPR000531">
    <property type="entry name" value="Beta-barrel_TonB"/>
</dbReference>
<comment type="similarity">
    <text evidence="2 10 11">Belongs to the TonB-dependent receptor family.</text>
</comment>
<feature type="domain" description="TonB-dependent receptor plug" evidence="13">
    <location>
        <begin position="43"/>
        <end position="157"/>
    </location>
</feature>
<reference evidence="15" key="1">
    <citation type="journal article" date="2019" name="Int. J. Syst. Evol. Microbiol.">
        <title>The Global Catalogue of Microorganisms (GCM) 10K type strain sequencing project: providing services to taxonomists for standard genome sequencing and annotation.</title>
        <authorList>
            <consortium name="The Broad Institute Genomics Platform"/>
            <consortium name="The Broad Institute Genome Sequencing Center for Infectious Disease"/>
            <person name="Wu L."/>
            <person name="Ma J."/>
        </authorList>
    </citation>
    <scope>NUCLEOTIDE SEQUENCE [LARGE SCALE GENOMIC DNA]</scope>
    <source>
        <strain evidence="15">CGMCC 1.15341</strain>
    </source>
</reference>
<dbReference type="NCBIfam" id="TIGR01783">
    <property type="entry name" value="TonB-siderophor"/>
    <property type="match status" value="1"/>
</dbReference>
<evidence type="ECO:0000256" key="3">
    <source>
        <dbReference type="ARBA" id="ARBA00022448"/>
    </source>
</evidence>
<name>A0ABQ1KRS5_9GAMM</name>
<protein>
    <submittedName>
        <fullName evidence="14">Amino acid ABC transporter substrate-binding protein</fullName>
    </submittedName>
</protein>
<keyword evidence="9 10" id="KW-0998">Cell outer membrane</keyword>
<accession>A0ABQ1KRS5</accession>
<proteinExistence type="inferred from homology"/>
<dbReference type="InterPro" id="IPR012910">
    <property type="entry name" value="Plug_dom"/>
</dbReference>
<evidence type="ECO:0000256" key="5">
    <source>
        <dbReference type="ARBA" id="ARBA00022692"/>
    </source>
</evidence>
<evidence type="ECO:0000256" key="8">
    <source>
        <dbReference type="ARBA" id="ARBA00023170"/>
    </source>
</evidence>
<keyword evidence="3 10" id="KW-0813">Transport</keyword>
<comment type="caution">
    <text evidence="14">The sequence shown here is derived from an EMBL/GenBank/DDBJ whole genome shotgun (WGS) entry which is preliminary data.</text>
</comment>
<evidence type="ECO:0000256" key="2">
    <source>
        <dbReference type="ARBA" id="ARBA00009810"/>
    </source>
</evidence>
<feature type="domain" description="TonB-dependent receptor-like beta-barrel" evidence="12">
    <location>
        <begin position="236"/>
        <end position="660"/>
    </location>
</feature>
<keyword evidence="4 10" id="KW-1134">Transmembrane beta strand</keyword>